<protein>
    <submittedName>
        <fullName evidence="3">Uncharacterized protein</fullName>
    </submittedName>
</protein>
<keyword evidence="2" id="KW-1133">Transmembrane helix</keyword>
<reference evidence="3 4" key="1">
    <citation type="submission" date="2019-03" db="EMBL/GenBank/DDBJ databases">
        <title>Single cell metagenomics reveals metabolic interactions within the superorganism composed of flagellate Streblomastix strix and complex community of Bacteroidetes bacteria on its surface.</title>
        <authorList>
            <person name="Treitli S.C."/>
            <person name="Kolisko M."/>
            <person name="Husnik F."/>
            <person name="Keeling P."/>
            <person name="Hampl V."/>
        </authorList>
    </citation>
    <scope>NUCLEOTIDE SEQUENCE [LARGE SCALE GENOMIC DNA]</scope>
    <source>
        <strain evidence="3">ST1C</strain>
    </source>
</reference>
<proteinExistence type="predicted"/>
<dbReference type="AlphaFoldDB" id="A0A5J4VWD8"/>
<organism evidence="3 4">
    <name type="scientific">Streblomastix strix</name>
    <dbReference type="NCBI Taxonomy" id="222440"/>
    <lineage>
        <taxon>Eukaryota</taxon>
        <taxon>Metamonada</taxon>
        <taxon>Preaxostyla</taxon>
        <taxon>Oxymonadida</taxon>
        <taxon>Streblomastigidae</taxon>
        <taxon>Streblomastix</taxon>
    </lineage>
</organism>
<comment type="caution">
    <text evidence="3">The sequence shown here is derived from an EMBL/GenBank/DDBJ whole genome shotgun (WGS) entry which is preliminary data.</text>
</comment>
<dbReference type="EMBL" id="SNRW01004602">
    <property type="protein sequence ID" value="KAA6386895.1"/>
    <property type="molecule type" value="Genomic_DNA"/>
</dbReference>
<dbReference type="Proteomes" id="UP000324800">
    <property type="component" value="Unassembled WGS sequence"/>
</dbReference>
<evidence type="ECO:0000313" key="4">
    <source>
        <dbReference type="Proteomes" id="UP000324800"/>
    </source>
</evidence>
<sequence length="773" mass="84687">MNMQFFIKFVVSLFDTEIAKKRQLSDLQSANYTLATCQSEKKCTASSSSTVPTDSCACSGSNYPSGCKCPTIPSELTGISKDRCPCLLTGDDPRADGICPSYCTSNEQPTSDCVCNTQSTNYPLSTCQYDKFCADLTGKSPTQCTCTGDSDPRSACICTAYNTPNSCKCSSLTSGSYPKSECEKDIECSVYPASSYPKCIKIPPSSVPIVDIQDSIDPTSTQNDIEITDDKRDIVSGVVKDTINEVLESNNQCIISTPRNEIYEEENMKIGENNQFVIKSQTPSVGTPSSQQPILQPNQKTDSDGNKINPEGPVISVSKNGDLQIEGFTVTHFDVKTDQPVQKITDDGILRLIDVIFSSDQREKKNNTITSKQSEEITKQSPFVYASGKQVIMTNVTVQPVTFMNCGGIVLNGSKGPEYHSLIASNTKFIQIQRNEGNGNALVMIGFTVTFAYTSFNGTTSTTKTNEVNEETCEWSTSSIRIEKSIAWFDSTTFTGLSDGALSIGEGSKVTLTNTSLLFSNSYSLASLNQLNARRNIICNGSLTNKAQIRAENVSFLVHQSRAESPNKWILSNKDTCEIFGSVSNTVHTLYSPIITSLKASEIKDIGGISFDIQGTSLIGCLRIWIKISEKPNPDDEEIDSITYLLEKTASQWDSDLNVIGTIPEDKKVVKKGKNLQIQILVGEKEDEAIPAHNVNGSEFEAVNINEKNKGVSLKTILIVVGSIVGALLLLVVFIIVFVACLVKKRNRERAKKKINMSRRKKIYKMAKVQNHW</sequence>
<keyword evidence="2" id="KW-0472">Membrane</keyword>
<feature type="compositionally biased region" description="Polar residues" evidence="1">
    <location>
        <begin position="280"/>
        <end position="300"/>
    </location>
</feature>
<feature type="transmembrane region" description="Helical" evidence="2">
    <location>
        <begin position="717"/>
        <end position="743"/>
    </location>
</feature>
<feature type="region of interest" description="Disordered" evidence="1">
    <location>
        <begin position="280"/>
        <end position="310"/>
    </location>
</feature>
<accession>A0A5J4VWD8</accession>
<gene>
    <name evidence="3" type="ORF">EZS28_017577</name>
</gene>
<evidence type="ECO:0000256" key="2">
    <source>
        <dbReference type="SAM" id="Phobius"/>
    </source>
</evidence>
<evidence type="ECO:0000256" key="1">
    <source>
        <dbReference type="SAM" id="MobiDB-lite"/>
    </source>
</evidence>
<evidence type="ECO:0000313" key="3">
    <source>
        <dbReference type="EMBL" id="KAA6386895.1"/>
    </source>
</evidence>
<name>A0A5J4VWD8_9EUKA</name>
<keyword evidence="2" id="KW-0812">Transmembrane</keyword>